<dbReference type="Proteomes" id="UP001379945">
    <property type="component" value="Unassembled WGS sequence"/>
</dbReference>
<evidence type="ECO:0000313" key="5">
    <source>
        <dbReference type="EMBL" id="MEK8046422.1"/>
    </source>
</evidence>
<reference evidence="5 6" key="1">
    <citation type="submission" date="2024-04" db="EMBL/GenBank/DDBJ databases">
        <title>Novel species of the genus Ideonella isolated from streams.</title>
        <authorList>
            <person name="Lu H."/>
        </authorList>
    </citation>
    <scope>NUCLEOTIDE SEQUENCE [LARGE SCALE GENOMIC DNA]</scope>
    <source>
        <strain evidence="5 6">LYT19W</strain>
    </source>
</reference>
<dbReference type="PROSITE" id="PS50011">
    <property type="entry name" value="PROTEIN_KINASE_DOM"/>
    <property type="match status" value="1"/>
</dbReference>
<feature type="binding site" evidence="3">
    <location>
        <position position="243"/>
    </location>
    <ligand>
        <name>ATP</name>
        <dbReference type="ChEBI" id="CHEBI:30616"/>
    </ligand>
</feature>
<keyword evidence="3" id="KW-0547">Nucleotide-binding</keyword>
<dbReference type="Pfam" id="PF07714">
    <property type="entry name" value="PK_Tyr_Ser-Thr"/>
    <property type="match status" value="1"/>
</dbReference>
<dbReference type="Gene3D" id="3.80.10.10">
    <property type="entry name" value="Ribonuclease Inhibitor"/>
    <property type="match status" value="2"/>
</dbReference>
<dbReference type="Gene3D" id="1.10.510.10">
    <property type="entry name" value="Transferase(Phosphotransferase) domain 1"/>
    <property type="match status" value="1"/>
</dbReference>
<evidence type="ECO:0000256" key="1">
    <source>
        <dbReference type="ARBA" id="ARBA00022614"/>
    </source>
</evidence>
<keyword evidence="5" id="KW-0418">Kinase</keyword>
<dbReference type="EMBL" id="JBBUTI010000005">
    <property type="protein sequence ID" value="MEK8046422.1"/>
    <property type="molecule type" value="Genomic_DNA"/>
</dbReference>
<dbReference type="PROSITE" id="PS00107">
    <property type="entry name" value="PROTEIN_KINASE_ATP"/>
    <property type="match status" value="1"/>
</dbReference>
<evidence type="ECO:0000259" key="4">
    <source>
        <dbReference type="PROSITE" id="PS50011"/>
    </source>
</evidence>
<keyword evidence="6" id="KW-1185">Reference proteome</keyword>
<organism evidence="5 6">
    <name type="scientific">Ideonella margarita</name>
    <dbReference type="NCBI Taxonomy" id="2984191"/>
    <lineage>
        <taxon>Bacteria</taxon>
        <taxon>Pseudomonadati</taxon>
        <taxon>Pseudomonadota</taxon>
        <taxon>Betaproteobacteria</taxon>
        <taxon>Burkholderiales</taxon>
        <taxon>Sphaerotilaceae</taxon>
        <taxon>Ideonella</taxon>
    </lineage>
</organism>
<dbReference type="InterPro" id="IPR000719">
    <property type="entry name" value="Prot_kinase_dom"/>
</dbReference>
<dbReference type="InterPro" id="IPR050216">
    <property type="entry name" value="LRR_domain-containing"/>
</dbReference>
<evidence type="ECO:0000313" key="6">
    <source>
        <dbReference type="Proteomes" id="UP001379945"/>
    </source>
</evidence>
<proteinExistence type="predicted"/>
<feature type="domain" description="Protein kinase" evidence="4">
    <location>
        <begin position="211"/>
        <end position="441"/>
    </location>
</feature>
<gene>
    <name evidence="5" type="ORF">AACH00_08710</name>
</gene>
<name>A0ABU9C3H9_9BURK</name>
<comment type="caution">
    <text evidence="5">The sequence shown here is derived from an EMBL/GenBank/DDBJ whole genome shotgun (WGS) entry which is preliminary data.</text>
</comment>
<dbReference type="Gene3D" id="3.30.200.20">
    <property type="entry name" value="Phosphorylase Kinase, domain 1"/>
    <property type="match status" value="1"/>
</dbReference>
<dbReference type="RefSeq" id="WP_341398709.1">
    <property type="nucleotide sequence ID" value="NZ_JBBUTI010000005.1"/>
</dbReference>
<dbReference type="PANTHER" id="PTHR48051">
    <property type="match status" value="1"/>
</dbReference>
<dbReference type="GO" id="GO:0016301">
    <property type="term" value="F:kinase activity"/>
    <property type="evidence" value="ECO:0007669"/>
    <property type="project" value="UniProtKB-KW"/>
</dbReference>
<evidence type="ECO:0000256" key="2">
    <source>
        <dbReference type="ARBA" id="ARBA00022737"/>
    </source>
</evidence>
<protein>
    <submittedName>
        <fullName evidence="5">Leucine-rich repeat-containing protein kinase family protein</fullName>
        <ecNumber evidence="5">2.7.-.-</ecNumber>
    </submittedName>
</protein>
<keyword evidence="1" id="KW-0433">Leucine-rich repeat</keyword>
<keyword evidence="5" id="KW-0808">Transferase</keyword>
<evidence type="ECO:0000256" key="3">
    <source>
        <dbReference type="PROSITE-ProRule" id="PRU10141"/>
    </source>
</evidence>
<dbReference type="InterPro" id="IPR001245">
    <property type="entry name" value="Ser-Thr/Tyr_kinase_cat_dom"/>
</dbReference>
<dbReference type="InterPro" id="IPR032675">
    <property type="entry name" value="LRR_dom_sf"/>
</dbReference>
<dbReference type="PANTHER" id="PTHR48051:SF1">
    <property type="entry name" value="RAS SUPPRESSOR PROTEIN 1"/>
    <property type="match status" value="1"/>
</dbReference>
<dbReference type="SUPFAM" id="SSF52058">
    <property type="entry name" value="L domain-like"/>
    <property type="match status" value="1"/>
</dbReference>
<dbReference type="InterPro" id="IPR017441">
    <property type="entry name" value="Protein_kinase_ATP_BS"/>
</dbReference>
<accession>A0ABU9C3H9</accession>
<dbReference type="SMART" id="SM00220">
    <property type="entry name" value="S_TKc"/>
    <property type="match status" value="1"/>
</dbReference>
<sequence>MTQRSLAQLRSGEAAGARVWRMPHRDGEPQLTQFPEELLALADTLEVLDLSGHALSSLPPSLSRFTRLTALFASYNQFDHLPEVLGEMPALSQVGFRNNHIRHVSGNALPARLRWLTLTDNQLGELPTEIGQRPLLEKVGLAGNRLQTLPDSLADAARLGLFRVSANQLTNLPGWLTELPELAWLGWGGNPADRQLERPAPHAPDIAWQALELGELLGQGASGLIHRAVWRQPDGQTRDVAVKLFKGTMTSDGLPDEEMAASLAASGHPTLMAAIGRLKDHPDGTLGLVMPLLPEGWRVLAGPPSLASCSRDVYDPTLRLPLHVAVRIAADVGLAGAHLHGLGLVHGDFYAHNTLWDGASGRALLSDLGAACFVPPGMPAHKLQRVEVRAWGLLLGEVLACVEGAIPAELSALQAACVQPAVQQRPLLADAVAALRPWSAD</sequence>
<dbReference type="InterPro" id="IPR011009">
    <property type="entry name" value="Kinase-like_dom_sf"/>
</dbReference>
<keyword evidence="3" id="KW-0067">ATP-binding</keyword>
<keyword evidence="2" id="KW-0677">Repeat</keyword>
<dbReference type="SUPFAM" id="SSF56112">
    <property type="entry name" value="Protein kinase-like (PK-like)"/>
    <property type="match status" value="1"/>
</dbReference>
<dbReference type="EC" id="2.7.-.-" evidence="5"/>